<dbReference type="GO" id="GO:0016020">
    <property type="term" value="C:membrane"/>
    <property type="evidence" value="ECO:0007669"/>
    <property type="project" value="GOC"/>
</dbReference>
<evidence type="ECO:0000313" key="5">
    <source>
        <dbReference type="EMBL" id="QDR79570.1"/>
    </source>
</evidence>
<evidence type="ECO:0000313" key="6">
    <source>
        <dbReference type="Proteomes" id="UP000320776"/>
    </source>
</evidence>
<gene>
    <name evidence="5" type="primary">ppm1_1</name>
    <name evidence="5" type="ORF">SPTER_08450</name>
</gene>
<dbReference type="AlphaFoldDB" id="A0A517DQD4"/>
<proteinExistence type="inferred from homology"/>
<dbReference type="CDD" id="cd06442">
    <property type="entry name" value="DPM1_like"/>
    <property type="match status" value="1"/>
</dbReference>
<keyword evidence="6" id="KW-1185">Reference proteome</keyword>
<dbReference type="PANTHER" id="PTHR43398">
    <property type="entry name" value="DOLICHOL-PHOSPHATE MANNOSYLTRANSFERASE SUBUNIT 1"/>
    <property type="match status" value="1"/>
</dbReference>
<dbReference type="Pfam" id="PF00535">
    <property type="entry name" value="Glycos_transf_2"/>
    <property type="match status" value="1"/>
</dbReference>
<protein>
    <submittedName>
        <fullName evidence="5">Polyprenol monophosphomannose synthase</fullName>
        <ecNumber evidence="5">2.4.1.-</ecNumber>
    </submittedName>
</protein>
<evidence type="ECO:0000256" key="2">
    <source>
        <dbReference type="ARBA" id="ARBA00022676"/>
    </source>
</evidence>
<organism evidence="5 6">
    <name type="scientific">Sporomusa termitida</name>
    <dbReference type="NCBI Taxonomy" id="2377"/>
    <lineage>
        <taxon>Bacteria</taxon>
        <taxon>Bacillati</taxon>
        <taxon>Bacillota</taxon>
        <taxon>Negativicutes</taxon>
        <taxon>Selenomonadales</taxon>
        <taxon>Sporomusaceae</taxon>
        <taxon>Sporomusa</taxon>
    </lineage>
</organism>
<evidence type="ECO:0000259" key="4">
    <source>
        <dbReference type="Pfam" id="PF00535"/>
    </source>
</evidence>
<dbReference type="GO" id="GO:0009247">
    <property type="term" value="P:glycolipid biosynthetic process"/>
    <property type="evidence" value="ECO:0007669"/>
    <property type="project" value="TreeGrafter"/>
</dbReference>
<keyword evidence="2 5" id="KW-0328">Glycosyltransferase</keyword>
<dbReference type="GO" id="GO:0004582">
    <property type="term" value="F:dolichyl-phosphate beta-D-mannosyltransferase activity"/>
    <property type="evidence" value="ECO:0007669"/>
    <property type="project" value="InterPro"/>
</dbReference>
<dbReference type="EC" id="2.4.1.-" evidence="5"/>
<dbReference type="KEGG" id="sted:SPTER_08450"/>
<dbReference type="EMBL" id="CP036259">
    <property type="protein sequence ID" value="QDR79570.1"/>
    <property type="molecule type" value="Genomic_DNA"/>
</dbReference>
<evidence type="ECO:0000256" key="3">
    <source>
        <dbReference type="ARBA" id="ARBA00022679"/>
    </source>
</evidence>
<dbReference type="Proteomes" id="UP000320776">
    <property type="component" value="Chromosome"/>
</dbReference>
<name>A0A517DQD4_9FIRM</name>
<evidence type="ECO:0000256" key="1">
    <source>
        <dbReference type="ARBA" id="ARBA00006739"/>
    </source>
</evidence>
<dbReference type="OrthoDB" id="9810303at2"/>
<feature type="domain" description="Glycosyltransferase 2-like" evidence="4">
    <location>
        <begin position="4"/>
        <end position="169"/>
    </location>
</feature>
<sequence length="248" mass="28023">MQLVIIPTFNERSNIARLLCLIYSAVPGIHILVVDDASPDGTGELIEQLQAEKYGDTLFLLKRPGKLGLGTAYIAGFKWALARGYQLIFEMDADFSHNPKYLPHFVTASAQCDVVLGSRYVDGGGVTNWNPLRRLISMGGSIYSRLILNIPFHDLTGGFKCFHRQVLEAIDLDRIQSTGYCFQIEMTYRAYLLGFRIKEVPIVFEERRGGESKMSASIFREALLMVLKLRVRQRLLRQSTVMEPNNLS</sequence>
<dbReference type="InterPro" id="IPR029044">
    <property type="entry name" value="Nucleotide-diphossugar_trans"/>
</dbReference>
<accession>A0A517DQD4</accession>
<dbReference type="Gene3D" id="3.90.550.10">
    <property type="entry name" value="Spore Coat Polysaccharide Biosynthesis Protein SpsA, Chain A"/>
    <property type="match status" value="1"/>
</dbReference>
<comment type="similarity">
    <text evidence="1">Belongs to the glycosyltransferase 2 family.</text>
</comment>
<dbReference type="SUPFAM" id="SSF53448">
    <property type="entry name" value="Nucleotide-diphospho-sugar transferases"/>
    <property type="match status" value="1"/>
</dbReference>
<dbReference type="PANTHER" id="PTHR43398:SF1">
    <property type="entry name" value="DOLICHOL-PHOSPHATE MANNOSYLTRANSFERASE SUBUNIT 1"/>
    <property type="match status" value="1"/>
</dbReference>
<dbReference type="FunFam" id="3.90.550.10:FF:000122">
    <property type="entry name" value="Dolichol-phosphate mannosyltransferase subunit 1"/>
    <property type="match status" value="1"/>
</dbReference>
<dbReference type="InterPro" id="IPR001173">
    <property type="entry name" value="Glyco_trans_2-like"/>
</dbReference>
<dbReference type="RefSeq" id="WP_144349191.1">
    <property type="nucleotide sequence ID" value="NZ_CP036259.1"/>
</dbReference>
<dbReference type="InterPro" id="IPR039528">
    <property type="entry name" value="DPM1-like"/>
</dbReference>
<keyword evidence="3 5" id="KW-0808">Transferase</keyword>
<reference evidence="5 6" key="1">
    <citation type="submission" date="2019-02" db="EMBL/GenBank/DDBJ databases">
        <title>Closed genome of Sporomusa termitida DSM 4440.</title>
        <authorList>
            <person name="Poehlein A."/>
            <person name="Daniel R."/>
        </authorList>
    </citation>
    <scope>NUCLEOTIDE SEQUENCE [LARGE SCALE GENOMIC DNA]</scope>
    <source>
        <strain evidence="5 6">DSM 4440</strain>
    </source>
</reference>